<accession>A0ABY7KTL6</accession>
<sequence length="612" mass="69336">MGDLDSHAHCSVYTAGQLDAALPSGWLPSAFSTYLEVGNFLTDLSQFRDPFGYLLGRQTAEREVGRVTKQVADFDLWVDNMFGELKPGSYGWLGEFFTRFAAAATYVSFADNSDYLLVDELPPLPPRDVKLAFDWAFTLHTPQYYPHLHLDLPPFRSASHHRNSLIYRTGTRSVLRYLEEDIAYLSEELSKLEAAWAGDIRRNKPDPHRFHLVRLGSLLHAVEDYYFHSNFPELWHWQRQRVQHPELQPDQQPDYDALILHSLVASLTPGTRPSPQSRHRLARRLKRRLRYPVYERGTLGSRTSSEPGNTFAYTGGFGKDDIYHTLGGFLEFLERRFTAEGLTILTNSDLILVRLLFNSQARRDTYQQDQSRKHLKTHLQQLQDDLYLNLINVLEEIHVVPPQAAAELREAFALDRQVDESFSSVLEEISEKSFSLPGPGGVLINLLAQMQRERDRSAQQAARLNQMETPKLDRATGNGASQENIGSHSLMAKDTPGSAPMYGEAAALAKHASASIATTLLQRLASNPDLLTGIDWTLVLRHYLRFPRVVPSAWESTVLHRFATNPAGFTQPPLTDIADRPPPALLQGAPLRARRDGRTRLELERRYDAMST</sequence>
<feature type="compositionally biased region" description="Polar residues" evidence="1">
    <location>
        <begin position="458"/>
        <end position="468"/>
    </location>
</feature>
<organism evidence="2 3">
    <name type="scientific">Streptomyces cinnabarinus</name>
    <dbReference type="NCBI Taxonomy" id="67287"/>
    <lineage>
        <taxon>Bacteria</taxon>
        <taxon>Bacillati</taxon>
        <taxon>Actinomycetota</taxon>
        <taxon>Actinomycetes</taxon>
        <taxon>Kitasatosporales</taxon>
        <taxon>Streptomycetaceae</taxon>
        <taxon>Streptomyces</taxon>
    </lineage>
</organism>
<keyword evidence="3" id="KW-1185">Reference proteome</keyword>
<protein>
    <submittedName>
        <fullName evidence="2">Uncharacterized protein</fullName>
    </submittedName>
</protein>
<reference evidence="2" key="1">
    <citation type="submission" date="2022-12" db="EMBL/GenBank/DDBJ databases">
        <authorList>
            <person name="Ruckert C."/>
            <person name="Busche T."/>
            <person name="Kalinowski J."/>
            <person name="Wittmann C."/>
        </authorList>
    </citation>
    <scope>NUCLEOTIDE SEQUENCE</scope>
    <source>
        <strain evidence="2">DSM 40467</strain>
    </source>
</reference>
<dbReference type="RefSeq" id="WP_269664447.1">
    <property type="nucleotide sequence ID" value="NZ_CP114413.1"/>
</dbReference>
<feature type="compositionally biased region" description="Polar residues" evidence="1">
    <location>
        <begin position="478"/>
        <end position="487"/>
    </location>
</feature>
<dbReference type="EMBL" id="CP114413">
    <property type="protein sequence ID" value="WAZ26960.1"/>
    <property type="molecule type" value="Genomic_DNA"/>
</dbReference>
<evidence type="ECO:0000313" key="3">
    <source>
        <dbReference type="Proteomes" id="UP001164439"/>
    </source>
</evidence>
<evidence type="ECO:0000256" key="1">
    <source>
        <dbReference type="SAM" id="MobiDB-lite"/>
    </source>
</evidence>
<proteinExistence type="predicted"/>
<gene>
    <name evidence="2" type="ORF">STRCI_008651</name>
</gene>
<dbReference type="Proteomes" id="UP001164439">
    <property type="component" value="Chromosome"/>
</dbReference>
<feature type="region of interest" description="Disordered" evidence="1">
    <location>
        <begin position="455"/>
        <end position="487"/>
    </location>
</feature>
<name>A0ABY7KTL6_9ACTN</name>
<evidence type="ECO:0000313" key="2">
    <source>
        <dbReference type="EMBL" id="WAZ26960.1"/>
    </source>
</evidence>